<dbReference type="GO" id="GO:0022857">
    <property type="term" value="F:transmembrane transporter activity"/>
    <property type="evidence" value="ECO:0007669"/>
    <property type="project" value="InterPro"/>
</dbReference>
<dbReference type="PANTHER" id="PTHR32196:SF21">
    <property type="entry name" value="ABC TRANSPORTER PERMEASE PROTEIN YPHD-RELATED"/>
    <property type="match status" value="1"/>
</dbReference>
<evidence type="ECO:0000256" key="3">
    <source>
        <dbReference type="ARBA" id="ARBA00022475"/>
    </source>
</evidence>
<proteinExistence type="predicted"/>
<reference evidence="9 10" key="1">
    <citation type="submission" date="2020-04" db="EMBL/GenBank/DDBJ databases">
        <title>Description of novel Gluconacetobacter.</title>
        <authorList>
            <person name="Sombolestani A."/>
        </authorList>
    </citation>
    <scope>NUCLEOTIDE SEQUENCE [LARGE SCALE GENOMIC DNA]</scope>
    <source>
        <strain evidence="9 10">LMG 7603</strain>
    </source>
</reference>
<feature type="transmembrane region" description="Helical" evidence="8">
    <location>
        <begin position="187"/>
        <end position="210"/>
    </location>
</feature>
<feature type="transmembrane region" description="Helical" evidence="8">
    <location>
        <begin position="238"/>
        <end position="257"/>
    </location>
</feature>
<evidence type="ECO:0000256" key="2">
    <source>
        <dbReference type="ARBA" id="ARBA00022448"/>
    </source>
</evidence>
<feature type="transmembrane region" description="Helical" evidence="8">
    <location>
        <begin position="277"/>
        <end position="308"/>
    </location>
</feature>
<evidence type="ECO:0000256" key="6">
    <source>
        <dbReference type="ARBA" id="ARBA00022989"/>
    </source>
</evidence>
<dbReference type="Proteomes" id="UP000550787">
    <property type="component" value="Unassembled WGS sequence"/>
</dbReference>
<dbReference type="Pfam" id="PF02653">
    <property type="entry name" value="BPD_transp_2"/>
    <property type="match status" value="1"/>
</dbReference>
<evidence type="ECO:0000313" key="10">
    <source>
        <dbReference type="Proteomes" id="UP000550787"/>
    </source>
</evidence>
<keyword evidence="4" id="KW-0997">Cell inner membrane</keyword>
<dbReference type="InterPro" id="IPR001851">
    <property type="entry name" value="ABC_transp_permease"/>
</dbReference>
<accession>A0A7W4FDA6</accession>
<keyword evidence="2" id="KW-0813">Transport</keyword>
<evidence type="ECO:0000313" key="9">
    <source>
        <dbReference type="EMBL" id="MBB2155676.1"/>
    </source>
</evidence>
<evidence type="ECO:0000256" key="4">
    <source>
        <dbReference type="ARBA" id="ARBA00022519"/>
    </source>
</evidence>
<comment type="subcellular location">
    <subcellularLocation>
        <location evidence="1">Cell membrane</location>
        <topology evidence="1">Multi-pass membrane protein</topology>
    </subcellularLocation>
</comment>
<evidence type="ECO:0000256" key="5">
    <source>
        <dbReference type="ARBA" id="ARBA00022692"/>
    </source>
</evidence>
<dbReference type="PANTHER" id="PTHR32196">
    <property type="entry name" value="ABC TRANSPORTER PERMEASE PROTEIN YPHD-RELATED-RELATED"/>
    <property type="match status" value="1"/>
</dbReference>
<evidence type="ECO:0000256" key="8">
    <source>
        <dbReference type="SAM" id="Phobius"/>
    </source>
</evidence>
<keyword evidence="6 8" id="KW-1133">Transmembrane helix</keyword>
<dbReference type="RefSeq" id="WP_220792384.1">
    <property type="nucleotide sequence ID" value="NZ_JABEQG010000006.1"/>
</dbReference>
<dbReference type="EMBL" id="JABEQG010000006">
    <property type="protein sequence ID" value="MBB2155676.1"/>
    <property type="molecule type" value="Genomic_DNA"/>
</dbReference>
<feature type="transmembrane region" description="Helical" evidence="8">
    <location>
        <begin position="22"/>
        <end position="44"/>
    </location>
</feature>
<protein>
    <submittedName>
        <fullName evidence="9">ABC transporter permease</fullName>
    </submittedName>
</protein>
<sequence length="348" mass="35514">MSVTDAASGPPRSAPRPLRARLAWLVRFQSLLGLVLVAAGGIIFSPRRHGHILFLAPDNIANIVRSISETGILALGMTFVIISGGIDLSVGALLGLSSVLTASLMVNHGWGIATTLPLVLLIGTAFGLVQGVLSNRLRIQAFIVTLAGLQAARGLALIASDNNFININYGTGPGDAPPAFAILGQRVFGNIFSVATLVFVVLAVIASLLLDETRYGRYVFAVGGNERAARLSGIPLRWIKVTVYGLSGFCAAVAGIVHAGQFSFGSPNDGTGYELNAIAAVVIGGTDLFGGAGSMVGTIAGAVMLGALANILQLNDVSAAMQLLATGLIIVGAAGLQTFVGAGNGTRA</sequence>
<keyword evidence="7 8" id="KW-0472">Membrane</keyword>
<dbReference type="GO" id="GO:0005886">
    <property type="term" value="C:plasma membrane"/>
    <property type="evidence" value="ECO:0007669"/>
    <property type="project" value="UniProtKB-SubCell"/>
</dbReference>
<organism evidence="9 10">
    <name type="scientific">Gluconacetobacter diazotrophicus</name>
    <name type="common">Acetobacter diazotrophicus</name>
    <dbReference type="NCBI Taxonomy" id="33996"/>
    <lineage>
        <taxon>Bacteria</taxon>
        <taxon>Pseudomonadati</taxon>
        <taxon>Pseudomonadota</taxon>
        <taxon>Alphaproteobacteria</taxon>
        <taxon>Acetobacterales</taxon>
        <taxon>Acetobacteraceae</taxon>
        <taxon>Gluconacetobacter</taxon>
    </lineage>
</organism>
<evidence type="ECO:0000256" key="1">
    <source>
        <dbReference type="ARBA" id="ARBA00004651"/>
    </source>
</evidence>
<comment type="caution">
    <text evidence="9">The sequence shown here is derived from an EMBL/GenBank/DDBJ whole genome shotgun (WGS) entry which is preliminary data.</text>
</comment>
<feature type="transmembrane region" description="Helical" evidence="8">
    <location>
        <begin position="141"/>
        <end position="159"/>
    </location>
</feature>
<keyword evidence="3" id="KW-1003">Cell membrane</keyword>
<feature type="transmembrane region" description="Helical" evidence="8">
    <location>
        <begin position="320"/>
        <end position="340"/>
    </location>
</feature>
<feature type="transmembrane region" description="Helical" evidence="8">
    <location>
        <begin position="72"/>
        <end position="96"/>
    </location>
</feature>
<keyword evidence="5 8" id="KW-0812">Transmembrane</keyword>
<gene>
    <name evidence="9" type="ORF">HLH33_05035</name>
</gene>
<name>A0A7W4FDA6_GLUDI</name>
<evidence type="ECO:0000256" key="7">
    <source>
        <dbReference type="ARBA" id="ARBA00023136"/>
    </source>
</evidence>
<dbReference type="CDD" id="cd06579">
    <property type="entry name" value="TM_PBP1_transp_AraH_like"/>
    <property type="match status" value="1"/>
</dbReference>
<dbReference type="AlphaFoldDB" id="A0A7W4FDA6"/>
<feature type="transmembrane region" description="Helical" evidence="8">
    <location>
        <begin position="108"/>
        <end position="129"/>
    </location>
</feature>